<sequence>MKNITKSGGFVVIKEASTPPFIFSVSCQETTSVPYLSIESTQTSTRRGDFPAIKKTSRHSRFAICLLSNKEVEHPHRSCCRRRFPPLYLTAGAKESSFAASSLLFSSDQPSTGGAPFLFTDPNQTPQNPIAVACCSDFFSELLLSATESRRPRDESPFLTDFFPPPCD</sequence>
<evidence type="ECO:0000313" key="2">
    <source>
        <dbReference type="Proteomes" id="UP001157418"/>
    </source>
</evidence>
<organism evidence="1 2">
    <name type="scientific">Lactuca virosa</name>
    <dbReference type="NCBI Taxonomy" id="75947"/>
    <lineage>
        <taxon>Eukaryota</taxon>
        <taxon>Viridiplantae</taxon>
        <taxon>Streptophyta</taxon>
        <taxon>Embryophyta</taxon>
        <taxon>Tracheophyta</taxon>
        <taxon>Spermatophyta</taxon>
        <taxon>Magnoliopsida</taxon>
        <taxon>eudicotyledons</taxon>
        <taxon>Gunneridae</taxon>
        <taxon>Pentapetalae</taxon>
        <taxon>asterids</taxon>
        <taxon>campanulids</taxon>
        <taxon>Asterales</taxon>
        <taxon>Asteraceae</taxon>
        <taxon>Cichorioideae</taxon>
        <taxon>Cichorieae</taxon>
        <taxon>Lactucinae</taxon>
        <taxon>Lactuca</taxon>
    </lineage>
</organism>
<name>A0AAU9M8U2_9ASTR</name>
<comment type="caution">
    <text evidence="1">The sequence shown here is derived from an EMBL/GenBank/DDBJ whole genome shotgun (WGS) entry which is preliminary data.</text>
</comment>
<dbReference type="AlphaFoldDB" id="A0AAU9M8U2"/>
<proteinExistence type="predicted"/>
<accession>A0AAU9M8U2</accession>
<evidence type="ECO:0000313" key="1">
    <source>
        <dbReference type="EMBL" id="CAH1422630.1"/>
    </source>
</evidence>
<gene>
    <name evidence="1" type="ORF">LVIROSA_LOCUS9950</name>
</gene>
<reference evidence="1 2" key="1">
    <citation type="submission" date="2022-01" db="EMBL/GenBank/DDBJ databases">
        <authorList>
            <person name="Xiong W."/>
            <person name="Schranz E."/>
        </authorList>
    </citation>
    <scope>NUCLEOTIDE SEQUENCE [LARGE SCALE GENOMIC DNA]</scope>
</reference>
<dbReference type="PROSITE" id="PS51257">
    <property type="entry name" value="PROKAR_LIPOPROTEIN"/>
    <property type="match status" value="1"/>
</dbReference>
<dbReference type="EMBL" id="CAKMRJ010001112">
    <property type="protein sequence ID" value="CAH1422630.1"/>
    <property type="molecule type" value="Genomic_DNA"/>
</dbReference>
<keyword evidence="2" id="KW-1185">Reference proteome</keyword>
<protein>
    <submittedName>
        <fullName evidence="1">Uncharacterized protein</fullName>
    </submittedName>
</protein>
<dbReference type="Proteomes" id="UP001157418">
    <property type="component" value="Unassembled WGS sequence"/>
</dbReference>